<dbReference type="EMBL" id="JXXV01000028">
    <property type="protein sequence ID" value="KJY81941.1"/>
    <property type="molecule type" value="Genomic_DNA"/>
</dbReference>
<evidence type="ECO:0000256" key="1">
    <source>
        <dbReference type="SAM" id="SignalP"/>
    </source>
</evidence>
<protein>
    <recommendedName>
        <fullName evidence="4">Oxidoreductase molybdopterin-binding domain-containing protein</fullName>
    </recommendedName>
</protein>
<dbReference type="AlphaFoldDB" id="A0A0F4NIR0"/>
<comment type="caution">
    <text evidence="2">The sequence shown here is derived from an EMBL/GenBank/DDBJ whole genome shotgun (WGS) entry which is preliminary data.</text>
</comment>
<feature type="signal peptide" evidence="1">
    <location>
        <begin position="1"/>
        <end position="22"/>
    </location>
</feature>
<accession>A0A0F4NIR0</accession>
<organism evidence="2 3">
    <name type="scientific">Vibrio galatheae</name>
    <dbReference type="NCBI Taxonomy" id="579748"/>
    <lineage>
        <taxon>Bacteria</taxon>
        <taxon>Pseudomonadati</taxon>
        <taxon>Pseudomonadota</taxon>
        <taxon>Gammaproteobacteria</taxon>
        <taxon>Vibrionales</taxon>
        <taxon>Vibrionaceae</taxon>
        <taxon>Vibrio</taxon>
    </lineage>
</organism>
<evidence type="ECO:0000313" key="3">
    <source>
        <dbReference type="Proteomes" id="UP000033673"/>
    </source>
</evidence>
<dbReference type="STRING" id="579748.TW81_16465"/>
<keyword evidence="3" id="KW-1185">Reference proteome</keyword>
<keyword evidence="1" id="KW-0732">Signal</keyword>
<dbReference type="SUPFAM" id="SSF56524">
    <property type="entry name" value="Oxidoreductase molybdopterin-binding domain"/>
    <property type="match status" value="1"/>
</dbReference>
<gene>
    <name evidence="2" type="ORF">TW81_16465</name>
</gene>
<feature type="chain" id="PRO_5002473212" description="Oxidoreductase molybdopterin-binding domain-containing protein" evidence="1">
    <location>
        <begin position="23"/>
        <end position="166"/>
    </location>
</feature>
<name>A0A0F4NIR0_9VIBR</name>
<proteinExistence type="predicted"/>
<evidence type="ECO:0000313" key="2">
    <source>
        <dbReference type="EMBL" id="KJY81941.1"/>
    </source>
</evidence>
<sequence>MRKTVFLSIVGLFCLVSFAAFAITAPTGDPILWVSGNITQTNSDQGAIFDRAMIDKLEHGSITTNNHVVEDVVEYTGPRLESLLDYVGAFGDSIKVIAWDDYIITISRDVIRKYDVLLATDEAGQRMTIDGKGPFFVVFPFADHAELRNDLYYSLSAWQVKEIIVE</sequence>
<dbReference type="Proteomes" id="UP000033673">
    <property type="component" value="Unassembled WGS sequence"/>
</dbReference>
<dbReference type="InterPro" id="IPR036374">
    <property type="entry name" value="OxRdtase_Mopterin-bd_sf"/>
</dbReference>
<dbReference type="RefSeq" id="WP_045956825.1">
    <property type="nucleotide sequence ID" value="NZ_JXXV01000028.1"/>
</dbReference>
<dbReference type="PATRIC" id="fig|579748.3.peg.3401"/>
<dbReference type="OrthoDB" id="9798763at2"/>
<reference evidence="2 3" key="1">
    <citation type="journal article" date="2015" name="BMC Genomics">
        <title>Genome mining reveals unlocked bioactive potential of marine Gram-negative bacteria.</title>
        <authorList>
            <person name="Machado H."/>
            <person name="Sonnenschein E.C."/>
            <person name="Melchiorsen J."/>
            <person name="Gram L."/>
        </authorList>
    </citation>
    <scope>NUCLEOTIDE SEQUENCE [LARGE SCALE GENOMIC DNA]</scope>
    <source>
        <strain evidence="2 3">S2757</strain>
    </source>
</reference>
<evidence type="ECO:0008006" key="4">
    <source>
        <dbReference type="Google" id="ProtNLM"/>
    </source>
</evidence>